<dbReference type="InterPro" id="IPR002657">
    <property type="entry name" value="BilAc:Na_symport/Acr3"/>
</dbReference>
<keyword evidence="6 8" id="KW-0472">Membrane</keyword>
<accession>A0A6P4XSH3</accession>
<name>A0A6P4XSH3_BRABE</name>
<keyword evidence="3 8" id="KW-0812">Transmembrane</keyword>
<dbReference type="InterPro" id="IPR004710">
    <property type="entry name" value="Bilac:Na_transpt"/>
</dbReference>
<dbReference type="InterPro" id="IPR038770">
    <property type="entry name" value="Na+/solute_symporter_sf"/>
</dbReference>
<feature type="transmembrane region" description="Helical" evidence="8">
    <location>
        <begin position="266"/>
        <end position="287"/>
    </location>
</feature>
<evidence type="ECO:0000313" key="10">
    <source>
        <dbReference type="RefSeq" id="XP_019615003.1"/>
    </source>
</evidence>
<dbReference type="KEGG" id="bbel:109462817"/>
<feature type="transmembrane region" description="Helical" evidence="8">
    <location>
        <begin position="172"/>
        <end position="193"/>
    </location>
</feature>
<evidence type="ECO:0000256" key="2">
    <source>
        <dbReference type="ARBA" id="ARBA00006528"/>
    </source>
</evidence>
<dbReference type="PANTHER" id="PTHR10361:SF28">
    <property type="entry name" value="P3 PROTEIN-RELATED"/>
    <property type="match status" value="1"/>
</dbReference>
<evidence type="ECO:0000313" key="9">
    <source>
        <dbReference type="Proteomes" id="UP000515135"/>
    </source>
</evidence>
<dbReference type="FunFam" id="1.20.1530.20:FF:000035">
    <property type="entry name" value="Uncharacterized protein"/>
    <property type="match status" value="1"/>
</dbReference>
<proteinExistence type="inferred from homology"/>
<keyword evidence="9" id="KW-1185">Reference proteome</keyword>
<dbReference type="Proteomes" id="UP000515135">
    <property type="component" value="Unplaced"/>
</dbReference>
<dbReference type="Pfam" id="PF01758">
    <property type="entry name" value="SBF"/>
    <property type="match status" value="1"/>
</dbReference>
<feature type="transmembrane region" description="Helical" evidence="8">
    <location>
        <begin position="100"/>
        <end position="119"/>
    </location>
</feature>
<evidence type="ECO:0000256" key="5">
    <source>
        <dbReference type="ARBA" id="ARBA00022989"/>
    </source>
</evidence>
<feature type="transmembrane region" description="Helical" evidence="8">
    <location>
        <begin position="72"/>
        <end position="94"/>
    </location>
</feature>
<protein>
    <submittedName>
        <fullName evidence="10">Ileal sodium/bile acid cotransporter-like</fullName>
    </submittedName>
</protein>
<evidence type="ECO:0000256" key="7">
    <source>
        <dbReference type="SAM" id="MobiDB-lite"/>
    </source>
</evidence>
<evidence type="ECO:0000256" key="4">
    <source>
        <dbReference type="ARBA" id="ARBA00022847"/>
    </source>
</evidence>
<feature type="transmembrane region" description="Helical" evidence="8">
    <location>
        <begin position="234"/>
        <end position="254"/>
    </location>
</feature>
<evidence type="ECO:0000256" key="6">
    <source>
        <dbReference type="ARBA" id="ARBA00023136"/>
    </source>
</evidence>
<dbReference type="OrthoDB" id="203097at2759"/>
<comment type="similarity">
    <text evidence="2">Belongs to the bile acid:sodium symporter (BASS) (TC 2.A.28) family.</text>
</comment>
<evidence type="ECO:0000256" key="1">
    <source>
        <dbReference type="ARBA" id="ARBA00004141"/>
    </source>
</evidence>
<feature type="transmembrane region" description="Helical" evidence="8">
    <location>
        <begin position="200"/>
        <end position="222"/>
    </location>
</feature>
<evidence type="ECO:0000256" key="8">
    <source>
        <dbReference type="SAM" id="Phobius"/>
    </source>
</evidence>
<dbReference type="GeneID" id="109462817"/>
<feature type="transmembrane region" description="Helical" evidence="8">
    <location>
        <begin position="299"/>
        <end position="323"/>
    </location>
</feature>
<dbReference type="PANTHER" id="PTHR10361">
    <property type="entry name" value="SODIUM-BILE ACID COTRANSPORTER"/>
    <property type="match status" value="1"/>
</dbReference>
<sequence>MMTQNTTAEGNVSGATPPPGPRMVPPNPQLIEAFNWFNVAVVTAIMLAMGCTLKLRELIRVLKQPSQIDRRFFVGVAIGFLCQFIVLPLVGFGLAHALQYSSMTAMGALVVSCCPGGTTSNLLTFWNRGDVALSVTMTTVSTVLAMGMMPLNLWLYSRSWTQDVAVVPYKEIVVTLAMILIPVTVGMLIKYWFEKLAKVIVMIGSVIGLLGITTTFVLSVVINPAMFKVSWNVWVGALLLPIVGGVLGYGVSSAPFLRLSHPRRRAIALETGVQHVTLAVAIIQLTFAKKKQFLSELLVFPMLYAPFLVVLGLAVTGIFRLWLVATGQNKNPETGAGDKFADNPENTGNLEKNGVANIVAMEIDDEVHKNRS</sequence>
<dbReference type="AlphaFoldDB" id="A0A6P4XSH3"/>
<keyword evidence="4" id="KW-0813">Transport</keyword>
<keyword evidence="4" id="KW-0769">Symport</keyword>
<keyword evidence="5 8" id="KW-1133">Transmembrane helix</keyword>
<dbReference type="RefSeq" id="XP_019615003.1">
    <property type="nucleotide sequence ID" value="XM_019759444.1"/>
</dbReference>
<evidence type="ECO:0000256" key="3">
    <source>
        <dbReference type="ARBA" id="ARBA00022692"/>
    </source>
</evidence>
<dbReference type="GO" id="GO:0008508">
    <property type="term" value="F:bile acid:sodium symporter activity"/>
    <property type="evidence" value="ECO:0007669"/>
    <property type="project" value="TreeGrafter"/>
</dbReference>
<feature type="compositionally biased region" description="Polar residues" evidence="7">
    <location>
        <begin position="1"/>
        <end position="14"/>
    </location>
</feature>
<dbReference type="Gene3D" id="1.20.1530.20">
    <property type="match status" value="1"/>
</dbReference>
<gene>
    <name evidence="10" type="primary">LOC109462817</name>
</gene>
<feature type="transmembrane region" description="Helical" evidence="8">
    <location>
        <begin position="33"/>
        <end position="51"/>
    </location>
</feature>
<comment type="subcellular location">
    <subcellularLocation>
        <location evidence="1">Membrane</location>
        <topology evidence="1">Multi-pass membrane protein</topology>
    </subcellularLocation>
</comment>
<reference evidence="10" key="1">
    <citation type="submission" date="2025-08" db="UniProtKB">
        <authorList>
            <consortium name="RefSeq"/>
        </authorList>
    </citation>
    <scope>IDENTIFICATION</scope>
    <source>
        <tissue evidence="10">Gonad</tissue>
    </source>
</reference>
<feature type="region of interest" description="Disordered" evidence="7">
    <location>
        <begin position="1"/>
        <end position="24"/>
    </location>
</feature>
<organism evidence="9 10">
    <name type="scientific">Branchiostoma belcheri</name>
    <name type="common">Amphioxus</name>
    <dbReference type="NCBI Taxonomy" id="7741"/>
    <lineage>
        <taxon>Eukaryota</taxon>
        <taxon>Metazoa</taxon>
        <taxon>Chordata</taxon>
        <taxon>Cephalochordata</taxon>
        <taxon>Leptocardii</taxon>
        <taxon>Amphioxiformes</taxon>
        <taxon>Branchiostomatidae</taxon>
        <taxon>Branchiostoma</taxon>
    </lineage>
</organism>
<dbReference type="GO" id="GO:0016020">
    <property type="term" value="C:membrane"/>
    <property type="evidence" value="ECO:0007669"/>
    <property type="project" value="UniProtKB-SubCell"/>
</dbReference>
<feature type="transmembrane region" description="Helical" evidence="8">
    <location>
        <begin position="131"/>
        <end position="152"/>
    </location>
</feature>